<keyword evidence="2" id="KW-1185">Reference proteome</keyword>
<dbReference type="KEGG" id="pmaw:MACH26_02170"/>
<gene>
    <name evidence="1" type="ORF">MACH26_02170</name>
</gene>
<dbReference type="RefSeq" id="WP_338290513.1">
    <property type="nucleotide sequence ID" value="NZ_AP027272.1"/>
</dbReference>
<dbReference type="InterPro" id="IPR023381">
    <property type="entry name" value="YP001051499.1-like_dom_sf"/>
</dbReference>
<reference evidence="1" key="1">
    <citation type="submission" date="2023-01" db="EMBL/GenBank/DDBJ databases">
        <title>Complete genome sequence of Planctobacterium marinum strain Dej080120_11.</title>
        <authorList>
            <person name="Ueki S."/>
            <person name="Maruyama F."/>
        </authorList>
    </citation>
    <scope>NUCLEOTIDE SEQUENCE</scope>
    <source>
        <strain evidence="1">Dej080120_11</strain>
    </source>
</reference>
<dbReference type="Pfam" id="PF04222">
    <property type="entry name" value="DUF416"/>
    <property type="match status" value="1"/>
</dbReference>
<evidence type="ECO:0008006" key="3">
    <source>
        <dbReference type="Google" id="ProtNLM"/>
    </source>
</evidence>
<proteinExistence type="predicted"/>
<sequence>MAKLTIFQQVREFNDWRASAFALTLLERMYPNYHLFCELTEFYDPALMRNTLNTLWEWVGTPRTKINYESQRLKLDEGTPDISQFDNYGVYPALDFAVSLDSVLNLISGEDAQGAVVVSKVSQGCVEAYIEASEGEQEDIKQHPLMAWEIEFQSELISFLQGNIKRDKELVKQLKNMATAEGISNIGLEIA</sequence>
<dbReference type="EMBL" id="AP027272">
    <property type="protein sequence ID" value="BDX04696.1"/>
    <property type="molecule type" value="Genomic_DNA"/>
</dbReference>
<dbReference type="Proteomes" id="UP001333710">
    <property type="component" value="Chromosome"/>
</dbReference>
<name>A0AA48KMR0_9ALTE</name>
<dbReference type="InterPro" id="IPR007338">
    <property type="entry name" value="DUF416"/>
</dbReference>
<organism evidence="1 2">
    <name type="scientific">Planctobacterium marinum</name>
    <dbReference type="NCBI Taxonomy" id="1631968"/>
    <lineage>
        <taxon>Bacteria</taxon>
        <taxon>Pseudomonadati</taxon>
        <taxon>Pseudomonadota</taxon>
        <taxon>Gammaproteobacteria</taxon>
        <taxon>Alteromonadales</taxon>
        <taxon>Alteromonadaceae</taxon>
        <taxon>Planctobacterium</taxon>
    </lineage>
</organism>
<dbReference type="Gene3D" id="1.20.1590.10">
    <property type="entry name" value="YP_001051499.1 domain like"/>
    <property type="match status" value="1"/>
</dbReference>
<dbReference type="AlphaFoldDB" id="A0AA48KMR0"/>
<protein>
    <recommendedName>
        <fullName evidence="3">DUF416 domain-containing protein</fullName>
    </recommendedName>
</protein>
<evidence type="ECO:0000313" key="2">
    <source>
        <dbReference type="Proteomes" id="UP001333710"/>
    </source>
</evidence>
<accession>A0AA48KMR0</accession>
<evidence type="ECO:0000313" key="1">
    <source>
        <dbReference type="EMBL" id="BDX04696.1"/>
    </source>
</evidence>